<dbReference type="EMBL" id="CP094528">
    <property type="protein sequence ID" value="UOE45894.1"/>
    <property type="molecule type" value="Genomic_DNA"/>
</dbReference>
<proteinExistence type="predicted"/>
<dbReference type="CDD" id="cd22641">
    <property type="entry name" value="C24-like"/>
    <property type="match status" value="1"/>
</dbReference>
<dbReference type="InterPro" id="IPR008577">
    <property type="entry name" value="DUF859"/>
</dbReference>
<dbReference type="Pfam" id="PF05895">
    <property type="entry name" value="DUF859"/>
    <property type="match status" value="1"/>
</dbReference>
<gene>
    <name evidence="2" type="ORF">MTO99_09185</name>
</gene>
<feature type="domain" description="Baseplate structural protein Gp10 C-terminal" evidence="1">
    <location>
        <begin position="547"/>
        <end position="636"/>
    </location>
</feature>
<reference evidence="2 3" key="1">
    <citation type="submission" date="2022-03" db="EMBL/GenBank/DDBJ databases">
        <title>Mucilaginibacter sp. isolated from the gut of Protaetia brevitarsis seulensis larvae.</title>
        <authorList>
            <person name="Won M."/>
            <person name="Kim S.-J."/>
            <person name="Kwon S.-W."/>
        </authorList>
    </citation>
    <scope>NUCLEOTIDE SEQUENCE [LARGE SCALE GENOMIC DNA]</scope>
    <source>
        <strain evidence="2 3">CFWR-12</strain>
    </source>
</reference>
<protein>
    <submittedName>
        <fullName evidence="2">DUF859 domain-containing protein</fullName>
    </submittedName>
</protein>
<evidence type="ECO:0000313" key="3">
    <source>
        <dbReference type="Proteomes" id="UP000832097"/>
    </source>
</evidence>
<dbReference type="Proteomes" id="UP000832097">
    <property type="component" value="Chromosome"/>
</dbReference>
<keyword evidence="3" id="KW-1185">Reference proteome</keyword>
<organism evidence="2 3">
    <name type="scientific">Agromyces larvae</name>
    <dbReference type="NCBI Taxonomy" id="2929802"/>
    <lineage>
        <taxon>Bacteria</taxon>
        <taxon>Bacillati</taxon>
        <taxon>Actinomycetota</taxon>
        <taxon>Actinomycetes</taxon>
        <taxon>Micrococcales</taxon>
        <taxon>Microbacteriaceae</taxon>
        <taxon>Agromyces</taxon>
    </lineage>
</organism>
<accession>A0ABY4C3W1</accession>
<dbReference type="RefSeq" id="WP_243558600.1">
    <property type="nucleotide sequence ID" value="NZ_CP094528.1"/>
</dbReference>
<dbReference type="Gene3D" id="3.90.1340.10">
    <property type="entry name" value="Phage tail collar domain"/>
    <property type="match status" value="1"/>
</dbReference>
<dbReference type="SUPFAM" id="SSF88874">
    <property type="entry name" value="Receptor-binding domain of short tail fibre protein gp12"/>
    <property type="match status" value="1"/>
</dbReference>
<dbReference type="Pfam" id="PF21939">
    <property type="entry name" value="Gp10_C"/>
    <property type="match status" value="1"/>
</dbReference>
<sequence length="642" mass="66361">MANYDAGMNYSYTFRLNAWQASQDVGGNTSAVSWNLEIHKPNNGTSGRYADGPHYWSVNINGAVYSGSIPSYDFRAYTVLTLAAGTTTVGHNADGTKTIAVSAGFDDNNSWGELGDRSVSGNLGLTTIPRATTPTFTSPMEAGTAYTINLPRASTAFTHTVQYAFGSSGWVNIATGATTSASWTPPLSLLTQIPNATSGVGTIRVITYNGGTNIGTRDVGFTLSAPASVVPTFSAVAHSEATAGLAANVGAYVQGLTKLSLAISGAAGAYGSTITGYKITVAGQTINAVSGTTAPIALSGTVPVVATITDSRGRTASKTVDLTVLPYAAPAINAVSVQRAGSDGTPAEEGTYIRVNLDAAVQSLTVASTEKNALAYRISTRDRGTFTWTVIDTWTPGGVTFSGSRTVGTYSIEEAHDVLVEVLDDFLVSSAILTVPTAAIFMHLDSTEGVGIGKFREQGSLDVAGQIYQNDGRAVVDVNLLTATFAAFLPAGTVQMSAVTAATPPAGWLFCRGQAVGREQYPTLFAAIGTTYGAGDGSTTFNLPNLNGRAPVGYDSAQTEFNAVGKTGGAKTHTLTTAEMPSHTHTFQSDTQADAAGFGGIASTKRPAEVGYTQYHPTSSVGGGGAHNNLQPYIALNFIIKI</sequence>
<dbReference type="InterPro" id="IPR053827">
    <property type="entry name" value="Gp10_C"/>
</dbReference>
<evidence type="ECO:0000259" key="1">
    <source>
        <dbReference type="Pfam" id="PF21939"/>
    </source>
</evidence>
<evidence type="ECO:0000313" key="2">
    <source>
        <dbReference type="EMBL" id="UOE45894.1"/>
    </source>
</evidence>
<name>A0ABY4C3W1_9MICO</name>
<dbReference type="InterPro" id="IPR037053">
    <property type="entry name" value="Phage_tail_collar_dom_sf"/>
</dbReference>